<keyword evidence="3" id="KW-1185">Reference proteome</keyword>
<keyword evidence="1" id="KW-1133">Transmembrane helix</keyword>
<evidence type="ECO:0008006" key="4">
    <source>
        <dbReference type="Google" id="ProtNLM"/>
    </source>
</evidence>
<evidence type="ECO:0000256" key="1">
    <source>
        <dbReference type="SAM" id="Phobius"/>
    </source>
</evidence>
<name>A0ABS4CJL6_9ENTE</name>
<keyword evidence="1" id="KW-0812">Transmembrane</keyword>
<reference evidence="2 3" key="1">
    <citation type="submission" date="2020-12" db="EMBL/GenBank/DDBJ databases">
        <title>Vagococcus allomyrinae sp. nov. and Enterococcus lavae sp. nov., isolated from the larvae of Allomyrina dichotoma.</title>
        <authorList>
            <person name="Lee S.D."/>
        </authorList>
    </citation>
    <scope>NUCLEOTIDE SEQUENCE [LARGE SCALE GENOMIC DNA]</scope>
    <source>
        <strain evidence="2 3">BWM-S5</strain>
    </source>
</reference>
<organism evidence="2 3">
    <name type="scientific">Enterococcus larvae</name>
    <dbReference type="NCBI Taxonomy" id="2794352"/>
    <lineage>
        <taxon>Bacteria</taxon>
        <taxon>Bacillati</taxon>
        <taxon>Bacillota</taxon>
        <taxon>Bacilli</taxon>
        <taxon>Lactobacillales</taxon>
        <taxon>Enterococcaceae</taxon>
        <taxon>Enterococcus</taxon>
    </lineage>
</organism>
<keyword evidence="1" id="KW-0472">Membrane</keyword>
<feature type="transmembrane region" description="Helical" evidence="1">
    <location>
        <begin position="27"/>
        <end position="48"/>
    </location>
</feature>
<comment type="caution">
    <text evidence="2">The sequence shown here is derived from an EMBL/GenBank/DDBJ whole genome shotgun (WGS) entry which is preliminary data.</text>
</comment>
<proteinExistence type="predicted"/>
<dbReference type="Proteomes" id="UP000673375">
    <property type="component" value="Unassembled WGS sequence"/>
</dbReference>
<evidence type="ECO:0000313" key="3">
    <source>
        <dbReference type="Proteomes" id="UP000673375"/>
    </source>
</evidence>
<protein>
    <recommendedName>
        <fullName evidence="4">Alternate signal-mediated exported protein, CPF_0494 family</fullName>
    </recommendedName>
</protein>
<gene>
    <name evidence="2" type="ORF">I6N96_09235</name>
</gene>
<sequence length="237" mass="26264">MKCTETIWKNKGGASLKKVRRKPKKKLLLNKMSFGILAIVAVISLIAYKGVQQTYAALTDADEKQNEFRISDLRTEIEEEFIPPGTFEPEIDYTKIVTVKNAGEMNSFVRVLALPVITKTSGSGAVTLLPATTEGADAVLTIDYNLTDWIDGKDGYFYYKKKLTAGEKTTPLFTTVRMNQANITTEYTGAVLDFEIKVEGIGATKYAYRDAWWNGQTPSANPLLAVDDLLKDQTDGN</sequence>
<dbReference type="EMBL" id="JAEDXU010000004">
    <property type="protein sequence ID" value="MBP1046467.1"/>
    <property type="molecule type" value="Genomic_DNA"/>
</dbReference>
<accession>A0ABS4CJL6</accession>
<evidence type="ECO:0000313" key="2">
    <source>
        <dbReference type="EMBL" id="MBP1046467.1"/>
    </source>
</evidence>